<keyword evidence="4" id="KW-0472">Membrane</keyword>
<keyword evidence="7" id="KW-1185">Reference proteome</keyword>
<evidence type="ECO:0000256" key="5">
    <source>
        <dbReference type="ARBA" id="ARBA00023237"/>
    </source>
</evidence>
<evidence type="ECO:0000256" key="1">
    <source>
        <dbReference type="ARBA" id="ARBA00004442"/>
    </source>
</evidence>
<keyword evidence="3" id="KW-0812">Transmembrane</keyword>
<name>A0ABU6JI01_9BURK</name>
<dbReference type="Gene3D" id="1.20.1600.10">
    <property type="entry name" value="Outer membrane efflux proteins (OEP)"/>
    <property type="match status" value="1"/>
</dbReference>
<dbReference type="RefSeq" id="WP_326509929.1">
    <property type="nucleotide sequence ID" value="NZ_JAWIIV010000049.1"/>
</dbReference>
<sequence>MAFAQDGSPGLKAAVDAAWQRSPQARTLEARRDETLAGREAAQSWIAGSPTLGLAQRSDRWTDQNGGRETEVSVAAPIWLPGQKAARESLAQSSSDDLEAQIAATRLALAGEVRERLWAVAAAHEALSETEHHQHHLEAIAEEVLRRVKAGDLARTDGMLAQQEVLAARGAVAAAQAKLQEALGRYRVLTGQPSIPVLEVEPIAGNMAEPHPRLAAVRTALQRSQASLNVVNRTRSDPPTVGLSMRREQGNFAGPASRSVGIAVQIPFGTAARNRPLETAARTQIETATAEAAQAEVMLKADVDLAREQLDAARRSLEAASSRASLTRQHTELIEKAFKAGERGLADLLRSQALSHEAEVAERQQKVALGLAHARLNQALGILP</sequence>
<dbReference type="InterPro" id="IPR051906">
    <property type="entry name" value="TolC-like"/>
</dbReference>
<gene>
    <name evidence="6" type="ORF">RY831_29550</name>
</gene>
<evidence type="ECO:0000256" key="3">
    <source>
        <dbReference type="ARBA" id="ARBA00022692"/>
    </source>
</evidence>
<comment type="subcellular location">
    <subcellularLocation>
        <location evidence="1">Cell outer membrane</location>
    </subcellularLocation>
</comment>
<evidence type="ECO:0000313" key="7">
    <source>
        <dbReference type="Proteomes" id="UP001352263"/>
    </source>
</evidence>
<protein>
    <submittedName>
        <fullName evidence="6">TolC family protein</fullName>
    </submittedName>
</protein>
<dbReference type="EMBL" id="JAWIIV010000049">
    <property type="protein sequence ID" value="MEC4723307.1"/>
    <property type="molecule type" value="Genomic_DNA"/>
</dbReference>
<dbReference type="PANTHER" id="PTHR30026:SF20">
    <property type="entry name" value="OUTER MEMBRANE PROTEIN TOLC"/>
    <property type="match status" value="1"/>
</dbReference>
<keyword evidence="2" id="KW-1134">Transmembrane beta strand</keyword>
<organism evidence="6 7">
    <name type="scientific">Noviherbaspirillum album</name>
    <dbReference type="NCBI Taxonomy" id="3080276"/>
    <lineage>
        <taxon>Bacteria</taxon>
        <taxon>Pseudomonadati</taxon>
        <taxon>Pseudomonadota</taxon>
        <taxon>Betaproteobacteria</taxon>
        <taxon>Burkholderiales</taxon>
        <taxon>Oxalobacteraceae</taxon>
        <taxon>Noviherbaspirillum</taxon>
    </lineage>
</organism>
<dbReference type="SUPFAM" id="SSF56954">
    <property type="entry name" value="Outer membrane efflux proteins (OEP)"/>
    <property type="match status" value="1"/>
</dbReference>
<evidence type="ECO:0000256" key="4">
    <source>
        <dbReference type="ARBA" id="ARBA00023136"/>
    </source>
</evidence>
<dbReference type="Proteomes" id="UP001352263">
    <property type="component" value="Unassembled WGS sequence"/>
</dbReference>
<evidence type="ECO:0000256" key="2">
    <source>
        <dbReference type="ARBA" id="ARBA00022452"/>
    </source>
</evidence>
<accession>A0ABU6JI01</accession>
<evidence type="ECO:0000313" key="6">
    <source>
        <dbReference type="EMBL" id="MEC4723307.1"/>
    </source>
</evidence>
<reference evidence="6 7" key="1">
    <citation type="submission" date="2023-10" db="EMBL/GenBank/DDBJ databases">
        <title>Noviherbaspirillum sp. CPCC 100848 genome assembly.</title>
        <authorList>
            <person name="Li X.Y."/>
            <person name="Fang X.M."/>
        </authorList>
    </citation>
    <scope>NUCLEOTIDE SEQUENCE [LARGE SCALE GENOMIC DNA]</scope>
    <source>
        <strain evidence="6 7">CPCC 100848</strain>
    </source>
</reference>
<keyword evidence="5" id="KW-0998">Cell outer membrane</keyword>
<proteinExistence type="predicted"/>
<comment type="caution">
    <text evidence="6">The sequence shown here is derived from an EMBL/GenBank/DDBJ whole genome shotgun (WGS) entry which is preliminary data.</text>
</comment>
<dbReference type="PANTHER" id="PTHR30026">
    <property type="entry name" value="OUTER MEMBRANE PROTEIN TOLC"/>
    <property type="match status" value="1"/>
</dbReference>